<evidence type="ECO:0000313" key="5">
    <source>
        <dbReference type="EnsemblMetazoa" id="XP_030851368"/>
    </source>
</evidence>
<dbReference type="PANTHER" id="PTHR34916">
    <property type="entry name" value="GI:13385330"/>
    <property type="match status" value="1"/>
</dbReference>
<feature type="region of interest" description="Disordered" evidence="3">
    <location>
        <begin position="100"/>
        <end position="141"/>
    </location>
</feature>
<dbReference type="InterPro" id="IPR032755">
    <property type="entry name" value="TSNAXIP1_N"/>
</dbReference>
<feature type="region of interest" description="Disordered" evidence="3">
    <location>
        <begin position="46"/>
        <end position="68"/>
    </location>
</feature>
<evidence type="ECO:0000256" key="1">
    <source>
        <dbReference type="ARBA" id="ARBA00023054"/>
    </source>
</evidence>
<accession>A0A7M7PIF8</accession>
<dbReference type="PANTHER" id="PTHR34916:SF1">
    <property type="entry name" value="GI:13385330"/>
    <property type="match status" value="1"/>
</dbReference>
<feature type="region of interest" description="Disordered" evidence="3">
    <location>
        <begin position="172"/>
        <end position="203"/>
    </location>
</feature>
<dbReference type="AlphaFoldDB" id="A0A7M7PIF8"/>
<dbReference type="GeneID" id="100892484"/>
<dbReference type="KEGG" id="spu:100892484"/>
<feature type="compositionally biased region" description="Basic and acidic residues" evidence="3">
    <location>
        <begin position="190"/>
        <end position="203"/>
    </location>
</feature>
<dbReference type="EnsemblMetazoa" id="XM_030995508">
    <property type="protein sequence ID" value="XP_030851368"/>
    <property type="gene ID" value="LOC100892484"/>
</dbReference>
<keyword evidence="1 2" id="KW-0175">Coiled coil</keyword>
<evidence type="ECO:0000313" key="6">
    <source>
        <dbReference type="Proteomes" id="UP000007110"/>
    </source>
</evidence>
<proteinExistence type="predicted"/>
<feature type="region of interest" description="Disordered" evidence="3">
    <location>
        <begin position="1"/>
        <end position="24"/>
    </location>
</feature>
<dbReference type="InParanoid" id="A0A7M7PIF8"/>
<feature type="compositionally biased region" description="Polar residues" evidence="3">
    <location>
        <begin position="172"/>
        <end position="185"/>
    </location>
</feature>
<evidence type="ECO:0000259" key="4">
    <source>
        <dbReference type="Pfam" id="PF15739"/>
    </source>
</evidence>
<dbReference type="Pfam" id="PF15739">
    <property type="entry name" value="TSNAXIP1_N"/>
    <property type="match status" value="1"/>
</dbReference>
<sequence length="511" mass="57518">MASEEKGPDGPLPPPGVSSRPLRDVMEGLFQEQKYDILLRTKGHLNHNRLSKPPEMATHKPWESSGKEVPLLLAPSKLPSPRRAQSKEEEMVQALYHFSTGTAGSLPHPTPADLRTDQRTTKASAGSHHGSRAQPQRASNLDARMDSPASYIDDGVCVEELSLPEIMLPVSRQKTTRGISRTQSPPHRLPPFDKREDRSAGGRDLHKQQFVQSHLAGITKRDQLNRFLDFQKNVLRKEEMYEKGVLTGRKAVAHLERKLYEKLQELNVEARFSAPNFHRLQIYSDIWDELIEETPTFAKVLLEVKGEFDLYMGLLLDTQPHKHGEILSQQVRGLTASGVVLPGELAIGQDVVKKMEQETKNLLEENDRLRETLRKEEHGVAKLPPLIGLPDPIAARVKAKEEEIVLGQGDQVLEHHNKILDLQGEIEALTEDLHEHHVPRSICDHMEGCLRDTEAEVLKLLSTNEYLAKTIQGLSVDVDKLLERYDAPDTDIRAIWKSINTIGAMTFPGVY</sequence>
<evidence type="ECO:0000256" key="3">
    <source>
        <dbReference type="SAM" id="MobiDB-lite"/>
    </source>
</evidence>
<dbReference type="RefSeq" id="XP_030851368.1">
    <property type="nucleotide sequence ID" value="XM_030995508.1"/>
</dbReference>
<organism evidence="5 6">
    <name type="scientific">Strongylocentrotus purpuratus</name>
    <name type="common">Purple sea urchin</name>
    <dbReference type="NCBI Taxonomy" id="7668"/>
    <lineage>
        <taxon>Eukaryota</taxon>
        <taxon>Metazoa</taxon>
        <taxon>Echinodermata</taxon>
        <taxon>Eleutherozoa</taxon>
        <taxon>Echinozoa</taxon>
        <taxon>Echinoidea</taxon>
        <taxon>Euechinoidea</taxon>
        <taxon>Echinacea</taxon>
        <taxon>Camarodonta</taxon>
        <taxon>Echinidea</taxon>
        <taxon>Strongylocentrotidae</taxon>
        <taxon>Strongylocentrotus</taxon>
    </lineage>
</organism>
<evidence type="ECO:0000256" key="2">
    <source>
        <dbReference type="SAM" id="Coils"/>
    </source>
</evidence>
<protein>
    <recommendedName>
        <fullName evidence="4">Translin-associated factor X-interacting protein 1 N-terminal domain-containing protein</fullName>
    </recommendedName>
</protein>
<feature type="coiled-coil region" evidence="2">
    <location>
        <begin position="352"/>
        <end position="379"/>
    </location>
</feature>
<feature type="compositionally biased region" description="Basic and acidic residues" evidence="3">
    <location>
        <begin position="57"/>
        <end position="66"/>
    </location>
</feature>
<reference evidence="6" key="1">
    <citation type="submission" date="2015-02" db="EMBL/GenBank/DDBJ databases">
        <title>Genome sequencing for Strongylocentrotus purpuratus.</title>
        <authorList>
            <person name="Murali S."/>
            <person name="Liu Y."/>
            <person name="Vee V."/>
            <person name="English A."/>
            <person name="Wang M."/>
            <person name="Skinner E."/>
            <person name="Han Y."/>
            <person name="Muzny D.M."/>
            <person name="Worley K.C."/>
            <person name="Gibbs R.A."/>
        </authorList>
    </citation>
    <scope>NUCLEOTIDE SEQUENCE</scope>
</reference>
<dbReference type="OrthoDB" id="10024479at2759"/>
<dbReference type="OMA" id="SMSIHED"/>
<feature type="domain" description="Translin-associated factor X-interacting protein 1 N-terminal" evidence="4">
    <location>
        <begin position="256"/>
        <end position="370"/>
    </location>
</feature>
<keyword evidence="6" id="KW-1185">Reference proteome</keyword>
<dbReference type="Proteomes" id="UP000007110">
    <property type="component" value="Unassembled WGS sequence"/>
</dbReference>
<reference evidence="5" key="2">
    <citation type="submission" date="2021-01" db="UniProtKB">
        <authorList>
            <consortium name="EnsemblMetazoa"/>
        </authorList>
    </citation>
    <scope>IDENTIFICATION</scope>
</reference>
<name>A0A7M7PIF8_STRPU</name>